<comment type="similarity">
    <text evidence="1">Belongs to the EXO84 family.</text>
</comment>
<proteinExistence type="inferred from homology"/>
<accession>A0A2K1IG10</accession>
<dbReference type="GO" id="GO:0000145">
    <property type="term" value="C:exocyst"/>
    <property type="evidence" value="ECO:0000318"/>
    <property type="project" value="GO_Central"/>
</dbReference>
<dbReference type="PaxDb" id="3218-PP1S73_205V6.1"/>
<evidence type="ECO:0000256" key="1">
    <source>
        <dbReference type="ARBA" id="ARBA00007210"/>
    </source>
</evidence>
<dbReference type="PANTHER" id="PTHR21426:SF12">
    <property type="entry name" value="EXOCYST COMPLEX COMPONENT 8"/>
    <property type="match status" value="1"/>
</dbReference>
<evidence type="ECO:0000313" key="8">
    <source>
        <dbReference type="Proteomes" id="UP000006727"/>
    </source>
</evidence>
<evidence type="ECO:0000256" key="3">
    <source>
        <dbReference type="ARBA" id="ARBA00022483"/>
    </source>
</evidence>
<dbReference type="AlphaFoldDB" id="A0A2K1IG10"/>
<dbReference type="Proteomes" id="UP000006727">
    <property type="component" value="Chromosome 24"/>
</dbReference>
<dbReference type="SUPFAM" id="SSF74788">
    <property type="entry name" value="Cullin repeat-like"/>
    <property type="match status" value="1"/>
</dbReference>
<dbReference type="InterPro" id="IPR032403">
    <property type="entry name" value="Exo84_C"/>
</dbReference>
<dbReference type="Gene3D" id="1.20.58.1210">
    <property type="entry name" value="Exo84p, N-terminal helical domain"/>
    <property type="match status" value="1"/>
</dbReference>
<sequence length="753" mass="83750">MSFRNTPNYESPDDGSRRRELLLFEEEDFSPTSYVLDRLRPTEKEKETPWKAVVYRNFCACVGERKVNCSAANTKNDLKVMIAELKKLQRKSAKEMIKSMLSHYDVFIQASREVTGLEVDILKLRTLLRSRADVVLSLATMEWPVLDSKHSDISSDIHMGEGSITSKFDDKAKTFPDAFDVLLEERRIDLALSALEEGEDMIDKGYDSTNVEDNLNPVKSISAAVLHVALSERRIRLVNYLSDVCRQVSVRGVELRSAISALIRLGEGNRAHTLLLLAHRGRLEHKIHGLRPSGTSYGGAFTAALSQMTFSAISQAERDSLTVFGAIPAYASELVVWARGVTEIYAHQIKQHVLSSAAAAGGLRAAAECVQIAFGHCSLLEAQGLSICPLLAKVFRSSIEQALEANLKRIEESVTAMVSADDWMLTFHPQTPLFDSQLGRTRSVKRNLNRESVKLSCSAHRFNCMAQDFMAGVSPLVSMQLAGVALEGLAVRFNNYVDMLIKAVPDFSEVKREQTARTVVEQLGLLSNATALANELLPRSALKLLPGIEKSCEGILEKAQVKEADIESTFIPELKDWRQNLRKAVKRLQFHICKYHVKLLLYSADRNELQINPATYLILDVEETKTSLQPDCMPSLVFQLLFARLNSISEAAEVAFIDRGVVTPLLARLLEVFVIYMDEDKFWSTIEDCPSRIGPTGLKQFVLNMQFIIQMASSSGWGSRSLHSLLTGLTSRAVHAFAATGADPERLAVQVQV</sequence>
<protein>
    <recommendedName>
        <fullName evidence="5">Exocyst component Exo84 C-terminal domain-containing protein</fullName>
    </recommendedName>
</protein>
<dbReference type="GO" id="GO:0006893">
    <property type="term" value="P:Golgi to plasma membrane transport"/>
    <property type="evidence" value="ECO:0000318"/>
    <property type="project" value="GO_Central"/>
</dbReference>
<gene>
    <name evidence="6" type="ORF">PHYPA_028805</name>
</gene>
<evidence type="ECO:0000256" key="4">
    <source>
        <dbReference type="ARBA" id="ARBA00022927"/>
    </source>
</evidence>
<evidence type="ECO:0000259" key="5">
    <source>
        <dbReference type="Pfam" id="PF16528"/>
    </source>
</evidence>
<dbReference type="STRING" id="3218.A0A2K1IG10"/>
<dbReference type="GO" id="GO:0015031">
    <property type="term" value="P:protein transport"/>
    <property type="evidence" value="ECO:0007669"/>
    <property type="project" value="UniProtKB-KW"/>
</dbReference>
<keyword evidence="2" id="KW-0813">Transport</keyword>
<evidence type="ECO:0000256" key="2">
    <source>
        <dbReference type="ARBA" id="ARBA00022448"/>
    </source>
</evidence>
<dbReference type="GO" id="GO:0008104">
    <property type="term" value="P:intracellular protein localization"/>
    <property type="evidence" value="ECO:0000318"/>
    <property type="project" value="GO_Central"/>
</dbReference>
<name>A0A2K1IG10_PHYPA</name>
<organism evidence="6">
    <name type="scientific">Physcomitrium patens</name>
    <name type="common">Spreading-leaved earth moss</name>
    <name type="synonym">Physcomitrella patens</name>
    <dbReference type="NCBI Taxonomy" id="3218"/>
    <lineage>
        <taxon>Eukaryota</taxon>
        <taxon>Viridiplantae</taxon>
        <taxon>Streptophyta</taxon>
        <taxon>Embryophyta</taxon>
        <taxon>Bryophyta</taxon>
        <taxon>Bryophytina</taxon>
        <taxon>Bryopsida</taxon>
        <taxon>Funariidae</taxon>
        <taxon>Funariales</taxon>
        <taxon>Funariaceae</taxon>
        <taxon>Physcomitrium</taxon>
    </lineage>
</organism>
<evidence type="ECO:0000313" key="7">
    <source>
        <dbReference type="EnsemblPlants" id="Pp3c24_8390V3.1"/>
    </source>
</evidence>
<dbReference type="InterPro" id="IPR042561">
    <property type="entry name" value="Exo84_C_1"/>
</dbReference>
<dbReference type="EMBL" id="ABEU02000024">
    <property type="protein sequence ID" value="PNR28213.1"/>
    <property type="molecule type" value="Genomic_DNA"/>
</dbReference>
<dbReference type="Pfam" id="PF16528">
    <property type="entry name" value="Exo84_C"/>
    <property type="match status" value="1"/>
</dbReference>
<dbReference type="InterPro" id="IPR042560">
    <property type="entry name" value="Exo84_C_2"/>
</dbReference>
<keyword evidence="3" id="KW-0268">Exocytosis</keyword>
<dbReference type="GO" id="GO:0006887">
    <property type="term" value="P:exocytosis"/>
    <property type="evidence" value="ECO:0007669"/>
    <property type="project" value="UniProtKB-KW"/>
</dbReference>
<dbReference type="Gramene" id="Pp3c24_8390V3.1">
    <property type="protein sequence ID" value="Pp3c24_8390V3.1"/>
    <property type="gene ID" value="Pp3c24_8390"/>
</dbReference>
<reference evidence="6 8" key="1">
    <citation type="journal article" date="2008" name="Science">
        <title>The Physcomitrella genome reveals evolutionary insights into the conquest of land by plants.</title>
        <authorList>
            <person name="Rensing S."/>
            <person name="Lang D."/>
            <person name="Zimmer A."/>
            <person name="Terry A."/>
            <person name="Salamov A."/>
            <person name="Shapiro H."/>
            <person name="Nishiyama T."/>
            <person name="Perroud P.-F."/>
            <person name="Lindquist E."/>
            <person name="Kamisugi Y."/>
            <person name="Tanahashi T."/>
            <person name="Sakakibara K."/>
            <person name="Fujita T."/>
            <person name="Oishi K."/>
            <person name="Shin-I T."/>
            <person name="Kuroki Y."/>
            <person name="Toyoda A."/>
            <person name="Suzuki Y."/>
            <person name="Hashimoto A."/>
            <person name="Yamaguchi K."/>
            <person name="Sugano A."/>
            <person name="Kohara Y."/>
            <person name="Fujiyama A."/>
            <person name="Anterola A."/>
            <person name="Aoki S."/>
            <person name="Ashton N."/>
            <person name="Barbazuk W.B."/>
            <person name="Barker E."/>
            <person name="Bennetzen J."/>
            <person name="Bezanilla M."/>
            <person name="Blankenship R."/>
            <person name="Cho S.H."/>
            <person name="Dutcher S."/>
            <person name="Estelle M."/>
            <person name="Fawcett J.A."/>
            <person name="Gundlach H."/>
            <person name="Hanada K."/>
            <person name="Heyl A."/>
            <person name="Hicks K.A."/>
            <person name="Hugh J."/>
            <person name="Lohr M."/>
            <person name="Mayer K."/>
            <person name="Melkozernov A."/>
            <person name="Murata T."/>
            <person name="Nelson D."/>
            <person name="Pils B."/>
            <person name="Prigge M."/>
            <person name="Reiss B."/>
            <person name="Renner T."/>
            <person name="Rombauts S."/>
            <person name="Rushton P."/>
            <person name="Sanderfoot A."/>
            <person name="Schween G."/>
            <person name="Shiu S.-H."/>
            <person name="Stueber K."/>
            <person name="Theodoulou F.L."/>
            <person name="Tu H."/>
            <person name="Van de Peer Y."/>
            <person name="Verrier P.J."/>
            <person name="Waters E."/>
            <person name="Wood A."/>
            <person name="Yang L."/>
            <person name="Cove D."/>
            <person name="Cuming A."/>
            <person name="Hasebe M."/>
            <person name="Lucas S."/>
            <person name="Mishler D.B."/>
            <person name="Reski R."/>
            <person name="Grigoriev I."/>
            <person name="Quatrano R.S."/>
            <person name="Boore J.L."/>
        </authorList>
    </citation>
    <scope>NUCLEOTIDE SEQUENCE [LARGE SCALE GENOMIC DNA]</scope>
    <source>
        <strain evidence="7 8">cv. Gransden 2004</strain>
    </source>
</reference>
<dbReference type="Gramene" id="Pp3c24_8390V3.4">
    <property type="protein sequence ID" value="Pp3c24_8390V3.4"/>
    <property type="gene ID" value="Pp3c24_8390"/>
</dbReference>
<dbReference type="InterPro" id="IPR016159">
    <property type="entry name" value="Cullin_repeat-like_dom_sf"/>
</dbReference>
<dbReference type="EnsemblPlants" id="Pp3c24_8390V3.4">
    <property type="protein sequence ID" value="Pp3c24_8390V3.4"/>
    <property type="gene ID" value="Pp3c24_8390"/>
</dbReference>
<reference evidence="6 8" key="2">
    <citation type="journal article" date="2018" name="Plant J.">
        <title>The Physcomitrella patens chromosome-scale assembly reveals moss genome structure and evolution.</title>
        <authorList>
            <person name="Lang D."/>
            <person name="Ullrich K.K."/>
            <person name="Murat F."/>
            <person name="Fuchs J."/>
            <person name="Jenkins J."/>
            <person name="Haas F.B."/>
            <person name="Piednoel M."/>
            <person name="Gundlach H."/>
            <person name="Van Bel M."/>
            <person name="Meyberg R."/>
            <person name="Vives C."/>
            <person name="Morata J."/>
            <person name="Symeonidi A."/>
            <person name="Hiss M."/>
            <person name="Muchero W."/>
            <person name="Kamisugi Y."/>
            <person name="Saleh O."/>
            <person name="Blanc G."/>
            <person name="Decker E.L."/>
            <person name="van Gessel N."/>
            <person name="Grimwood J."/>
            <person name="Hayes R.D."/>
            <person name="Graham S.W."/>
            <person name="Gunter L.E."/>
            <person name="McDaniel S.F."/>
            <person name="Hoernstein S.N.W."/>
            <person name="Larsson A."/>
            <person name="Li F.W."/>
            <person name="Perroud P.F."/>
            <person name="Phillips J."/>
            <person name="Ranjan P."/>
            <person name="Rokshar D.S."/>
            <person name="Rothfels C.J."/>
            <person name="Schneider L."/>
            <person name="Shu S."/>
            <person name="Stevenson D.W."/>
            <person name="Thummler F."/>
            <person name="Tillich M."/>
            <person name="Villarreal Aguilar J.C."/>
            <person name="Widiez T."/>
            <person name="Wong G.K."/>
            <person name="Wymore A."/>
            <person name="Zhang Y."/>
            <person name="Zimmer A.D."/>
            <person name="Quatrano R.S."/>
            <person name="Mayer K.F.X."/>
            <person name="Goodstein D."/>
            <person name="Casacuberta J.M."/>
            <person name="Vandepoele K."/>
            <person name="Reski R."/>
            <person name="Cuming A.C."/>
            <person name="Tuskan G.A."/>
            <person name="Maumus F."/>
            <person name="Salse J."/>
            <person name="Schmutz J."/>
            <person name="Rensing S.A."/>
        </authorList>
    </citation>
    <scope>NUCLEOTIDE SEQUENCE [LARGE SCALE GENOMIC DNA]</scope>
    <source>
        <strain evidence="7 8">cv. Gransden 2004</strain>
    </source>
</reference>
<dbReference type="Gene3D" id="1.20.58.1220">
    <property type="entry name" value="Exo84p, C-terminal helical domain"/>
    <property type="match status" value="1"/>
</dbReference>
<dbReference type="PANTHER" id="PTHR21426">
    <property type="entry name" value="EXOCYST COMPLEX COMPONENT 8"/>
    <property type="match status" value="1"/>
</dbReference>
<feature type="domain" description="Exocyst component Exo84 C-terminal" evidence="5">
    <location>
        <begin position="176"/>
        <end position="385"/>
    </location>
</feature>
<keyword evidence="4" id="KW-0653">Protein transport</keyword>
<dbReference type="InParanoid" id="A0A2K1IG10"/>
<reference evidence="7" key="3">
    <citation type="submission" date="2020-12" db="UniProtKB">
        <authorList>
            <consortium name="EnsemblPlants"/>
        </authorList>
    </citation>
    <scope>IDENTIFICATION</scope>
</reference>
<dbReference type="EnsemblPlants" id="Pp3c24_8390V3.1">
    <property type="protein sequence ID" value="Pp3c24_8390V3.1"/>
    <property type="gene ID" value="Pp3c24_8390"/>
</dbReference>
<evidence type="ECO:0000313" key="6">
    <source>
        <dbReference type="EMBL" id="PNR28213.1"/>
    </source>
</evidence>
<keyword evidence="8" id="KW-1185">Reference proteome</keyword>
<dbReference type="InterPro" id="IPR033961">
    <property type="entry name" value="Exo84"/>
</dbReference>